<dbReference type="AlphaFoldDB" id="A0AAN9Z648"/>
<dbReference type="InterPro" id="IPR001611">
    <property type="entry name" value="Leu-rich_rpt"/>
</dbReference>
<dbReference type="PANTHER" id="PTHR24369">
    <property type="entry name" value="ANTIGEN BSP, PUTATIVE-RELATED"/>
    <property type="match status" value="1"/>
</dbReference>
<proteinExistence type="predicted"/>
<dbReference type="FunFam" id="3.80.10.10:FF:001438">
    <property type="entry name" value="Uncharacterized protein"/>
    <property type="match status" value="1"/>
</dbReference>
<dbReference type="InterPro" id="IPR000483">
    <property type="entry name" value="Cys-rich_flank_reg_C"/>
</dbReference>
<dbReference type="Proteomes" id="UP001378592">
    <property type="component" value="Unassembled WGS sequence"/>
</dbReference>
<name>A0AAN9Z648_9ORTH</name>
<dbReference type="EMBL" id="JAZDUA010000158">
    <property type="protein sequence ID" value="KAK7866011.1"/>
    <property type="molecule type" value="Genomic_DNA"/>
</dbReference>
<dbReference type="Pfam" id="PF01463">
    <property type="entry name" value="LRRCT"/>
    <property type="match status" value="1"/>
</dbReference>
<dbReference type="PANTHER" id="PTHR24369:SF210">
    <property type="entry name" value="CHAOPTIN-RELATED"/>
    <property type="match status" value="1"/>
</dbReference>
<dbReference type="FunFam" id="3.80.10.10:FF:000611">
    <property type="entry name" value="Capricious, isoform E"/>
    <property type="match status" value="1"/>
</dbReference>
<evidence type="ECO:0000256" key="6">
    <source>
        <dbReference type="ARBA" id="ARBA00022737"/>
    </source>
</evidence>
<evidence type="ECO:0000313" key="12">
    <source>
        <dbReference type="EMBL" id="KAK7866011.1"/>
    </source>
</evidence>
<dbReference type="InterPro" id="IPR003591">
    <property type="entry name" value="Leu-rich_rpt_typical-subtyp"/>
</dbReference>
<evidence type="ECO:0000256" key="5">
    <source>
        <dbReference type="ARBA" id="ARBA00022729"/>
    </source>
</evidence>
<evidence type="ECO:0000256" key="4">
    <source>
        <dbReference type="ARBA" id="ARBA00022692"/>
    </source>
</evidence>
<evidence type="ECO:0000256" key="9">
    <source>
        <dbReference type="SAM" id="MobiDB-lite"/>
    </source>
</evidence>
<gene>
    <name evidence="12" type="ORF">R5R35_012303</name>
</gene>
<comment type="caution">
    <text evidence="12">The sequence shown here is derived from an EMBL/GenBank/DDBJ whole genome shotgun (WGS) entry which is preliminary data.</text>
</comment>
<comment type="subcellular location">
    <subcellularLocation>
        <location evidence="1">Cell membrane</location>
    </subcellularLocation>
</comment>
<evidence type="ECO:0000256" key="2">
    <source>
        <dbReference type="ARBA" id="ARBA00022475"/>
    </source>
</evidence>
<feature type="transmembrane region" description="Helical" evidence="10">
    <location>
        <begin position="464"/>
        <end position="485"/>
    </location>
</feature>
<accession>A0AAN9Z648</accession>
<feature type="region of interest" description="Disordered" evidence="9">
    <location>
        <begin position="528"/>
        <end position="557"/>
    </location>
</feature>
<evidence type="ECO:0000259" key="11">
    <source>
        <dbReference type="SMART" id="SM00082"/>
    </source>
</evidence>
<keyword evidence="2" id="KW-1003">Cell membrane</keyword>
<dbReference type="InterPro" id="IPR032675">
    <property type="entry name" value="LRR_dom_sf"/>
</dbReference>
<evidence type="ECO:0000256" key="3">
    <source>
        <dbReference type="ARBA" id="ARBA00022614"/>
    </source>
</evidence>
<evidence type="ECO:0000256" key="1">
    <source>
        <dbReference type="ARBA" id="ARBA00004236"/>
    </source>
</evidence>
<evidence type="ECO:0000256" key="7">
    <source>
        <dbReference type="ARBA" id="ARBA00022989"/>
    </source>
</evidence>
<keyword evidence="5" id="KW-0732">Signal</keyword>
<protein>
    <recommendedName>
        <fullName evidence="11">LRRCT domain-containing protein</fullName>
    </recommendedName>
</protein>
<dbReference type="PROSITE" id="PS51450">
    <property type="entry name" value="LRR"/>
    <property type="match status" value="1"/>
</dbReference>
<dbReference type="Pfam" id="PF13855">
    <property type="entry name" value="LRR_8"/>
    <property type="match status" value="3"/>
</dbReference>
<keyword evidence="8 10" id="KW-0472">Membrane</keyword>
<evidence type="ECO:0000256" key="10">
    <source>
        <dbReference type="SAM" id="Phobius"/>
    </source>
</evidence>
<dbReference type="SUPFAM" id="SSF52058">
    <property type="entry name" value="L domain-like"/>
    <property type="match status" value="1"/>
</dbReference>
<dbReference type="InterPro" id="IPR050541">
    <property type="entry name" value="LRR_TM_domain-containing"/>
</dbReference>
<sequence>MLDLHLVCRRRQRADLTGRAWLSGSGRGREGAAMAALLLLASLAGSLLASAARSPDFCPAGCTCDDETLVGECIDANLDVIPITLNPSIQRLVLKHNRIKTVHAAFQFYGLLQYVDLSYNHLVSIPTRSFEAQRNLVELHLEHNKISAVSNKTFKGLNALTVLNLRQNFLEELPERAFTSLPKLEQLDLGQNRIASVHPEAFAGLSQLRVLQLDDNQLRTVPTPAFKLLDCLAELHVGLNAFATLPDDAFRGLGRLTVLDLSGAGLVNISEHAFRGLDGLRTLKLADNRLRTVPTKQLAPLSRLEELTVGQNEFSALEPHAFQGLTNLRVLDVSGAAQLERVRKGSLADNLNLETLVLSSNKRLASVEEGALAGLPNLRHLVLRDNAFVTFPESMTTWPELRRVDLAENPLECQCGLLWLKDLLVQRNSSQVLCAAPPHLKERPLKSLSGDELGCALHDTRQQAIIGALGGSGLALLAVLGLLLYRYRRRVRDALKDYKWNNRAISRKEHEYQKTFATDDDYIVRAATQQPAPPQHLSAAGQPPHPQGLKPIPVTEL</sequence>
<dbReference type="GO" id="GO:0005886">
    <property type="term" value="C:plasma membrane"/>
    <property type="evidence" value="ECO:0007669"/>
    <property type="project" value="UniProtKB-SubCell"/>
</dbReference>
<evidence type="ECO:0000256" key="8">
    <source>
        <dbReference type="ARBA" id="ARBA00023136"/>
    </source>
</evidence>
<reference evidence="12 13" key="1">
    <citation type="submission" date="2024-03" db="EMBL/GenBank/DDBJ databases">
        <title>The genome assembly and annotation of the cricket Gryllus longicercus Weissman &amp; Gray.</title>
        <authorList>
            <person name="Szrajer S."/>
            <person name="Gray D."/>
            <person name="Ylla G."/>
        </authorList>
    </citation>
    <scope>NUCLEOTIDE SEQUENCE [LARGE SCALE GENOMIC DNA]</scope>
    <source>
        <strain evidence="12">DAG 2021-001</strain>
        <tissue evidence="12">Whole body minus gut</tissue>
    </source>
</reference>
<dbReference type="Gene3D" id="3.80.10.10">
    <property type="entry name" value="Ribonuclease Inhibitor"/>
    <property type="match status" value="2"/>
</dbReference>
<keyword evidence="3" id="KW-0433">Leucine-rich repeat</keyword>
<dbReference type="SMART" id="SM00082">
    <property type="entry name" value="LRRCT"/>
    <property type="match status" value="1"/>
</dbReference>
<keyword evidence="7 10" id="KW-1133">Transmembrane helix</keyword>
<dbReference type="SMART" id="SM00369">
    <property type="entry name" value="LRR_TYP"/>
    <property type="match status" value="11"/>
</dbReference>
<keyword evidence="6" id="KW-0677">Repeat</keyword>
<keyword evidence="13" id="KW-1185">Reference proteome</keyword>
<keyword evidence="4 10" id="KW-0812">Transmembrane</keyword>
<evidence type="ECO:0000313" key="13">
    <source>
        <dbReference type="Proteomes" id="UP001378592"/>
    </source>
</evidence>
<organism evidence="12 13">
    <name type="scientific">Gryllus longicercus</name>
    <dbReference type="NCBI Taxonomy" id="2509291"/>
    <lineage>
        <taxon>Eukaryota</taxon>
        <taxon>Metazoa</taxon>
        <taxon>Ecdysozoa</taxon>
        <taxon>Arthropoda</taxon>
        <taxon>Hexapoda</taxon>
        <taxon>Insecta</taxon>
        <taxon>Pterygota</taxon>
        <taxon>Neoptera</taxon>
        <taxon>Polyneoptera</taxon>
        <taxon>Orthoptera</taxon>
        <taxon>Ensifera</taxon>
        <taxon>Gryllidea</taxon>
        <taxon>Grylloidea</taxon>
        <taxon>Gryllidae</taxon>
        <taxon>Gryllinae</taxon>
        <taxon>Gryllus</taxon>
    </lineage>
</organism>
<feature type="domain" description="LRRCT" evidence="11">
    <location>
        <begin position="409"/>
        <end position="456"/>
    </location>
</feature>